<accession>A0A1G6VXL3</accession>
<organism evidence="5 6">
    <name type="scientific">Dyadobacter soli</name>
    <dbReference type="NCBI Taxonomy" id="659014"/>
    <lineage>
        <taxon>Bacteria</taxon>
        <taxon>Pseudomonadati</taxon>
        <taxon>Bacteroidota</taxon>
        <taxon>Cytophagia</taxon>
        <taxon>Cytophagales</taxon>
        <taxon>Spirosomataceae</taxon>
        <taxon>Dyadobacter</taxon>
    </lineage>
</organism>
<keyword evidence="3" id="KW-0804">Transcription</keyword>
<evidence type="ECO:0000256" key="1">
    <source>
        <dbReference type="ARBA" id="ARBA00023015"/>
    </source>
</evidence>
<dbReference type="GO" id="GO:0043565">
    <property type="term" value="F:sequence-specific DNA binding"/>
    <property type="evidence" value="ECO:0007669"/>
    <property type="project" value="InterPro"/>
</dbReference>
<dbReference type="InterPro" id="IPR050204">
    <property type="entry name" value="AraC_XylS_family_regulators"/>
</dbReference>
<dbReference type="PROSITE" id="PS01124">
    <property type="entry name" value="HTH_ARAC_FAMILY_2"/>
    <property type="match status" value="1"/>
</dbReference>
<evidence type="ECO:0000259" key="4">
    <source>
        <dbReference type="PROSITE" id="PS01124"/>
    </source>
</evidence>
<name>A0A1G6VXL3_9BACT</name>
<keyword evidence="1" id="KW-0805">Transcription regulation</keyword>
<evidence type="ECO:0000256" key="2">
    <source>
        <dbReference type="ARBA" id="ARBA00023125"/>
    </source>
</evidence>
<keyword evidence="2 5" id="KW-0238">DNA-binding</keyword>
<dbReference type="InterPro" id="IPR009057">
    <property type="entry name" value="Homeodomain-like_sf"/>
</dbReference>
<dbReference type="InterPro" id="IPR018060">
    <property type="entry name" value="HTH_AraC"/>
</dbReference>
<dbReference type="GO" id="GO:0003700">
    <property type="term" value="F:DNA-binding transcription factor activity"/>
    <property type="evidence" value="ECO:0007669"/>
    <property type="project" value="InterPro"/>
</dbReference>
<dbReference type="SUPFAM" id="SSF46689">
    <property type="entry name" value="Homeodomain-like"/>
    <property type="match status" value="1"/>
</dbReference>
<gene>
    <name evidence="5" type="ORF">SAMN04487996_101371</name>
</gene>
<evidence type="ECO:0000256" key="3">
    <source>
        <dbReference type="ARBA" id="ARBA00023163"/>
    </source>
</evidence>
<evidence type="ECO:0000313" key="5">
    <source>
        <dbReference type="EMBL" id="SDD58362.1"/>
    </source>
</evidence>
<feature type="domain" description="HTH araC/xylS-type" evidence="4">
    <location>
        <begin position="162"/>
        <end position="260"/>
    </location>
</feature>
<sequence>MPPGKRADIPEVPGDMLVECFTVQAAAFPMSGLAFSDAIPTAVILGNPNGMATFRSGGREQVVVHAWLSAQYLENVRIQLDDPGDELLAIRFNPLYFNDISNIPARLLRNGLVWSLQDILGGNSGIMLTDIARQCDVPGKLDVLSHLLTRNARHHAANHLLQEAIQLIKINKGNVQIEQLAISLNVSYKWLERNFLQLTGVSPKEFARQQRFLHTYFDILNQPEKDLLEIALNNAFYDQNHLSKEFKKFTGYSPAWFRKHHGLSQNERYWSGKVKKAPESQ</sequence>
<keyword evidence="6" id="KW-1185">Reference proteome</keyword>
<dbReference type="STRING" id="659014.SAMN04487996_101371"/>
<dbReference type="AlphaFoldDB" id="A0A1G6VXL3"/>
<dbReference type="Proteomes" id="UP000198748">
    <property type="component" value="Unassembled WGS sequence"/>
</dbReference>
<reference evidence="6" key="1">
    <citation type="submission" date="2016-10" db="EMBL/GenBank/DDBJ databases">
        <authorList>
            <person name="Varghese N."/>
            <person name="Submissions S."/>
        </authorList>
    </citation>
    <scope>NUCLEOTIDE SEQUENCE [LARGE SCALE GENOMIC DNA]</scope>
    <source>
        <strain evidence="6">DSM 25329</strain>
    </source>
</reference>
<dbReference type="PANTHER" id="PTHR46796:SF13">
    <property type="entry name" value="HTH-TYPE TRANSCRIPTIONAL ACTIVATOR RHAS"/>
    <property type="match status" value="1"/>
</dbReference>
<evidence type="ECO:0000313" key="6">
    <source>
        <dbReference type="Proteomes" id="UP000198748"/>
    </source>
</evidence>
<proteinExistence type="predicted"/>
<dbReference type="Pfam" id="PF12833">
    <property type="entry name" value="HTH_18"/>
    <property type="match status" value="1"/>
</dbReference>
<dbReference type="SMART" id="SM00342">
    <property type="entry name" value="HTH_ARAC"/>
    <property type="match status" value="1"/>
</dbReference>
<protein>
    <submittedName>
        <fullName evidence="5">AraC-type DNA-binding protein</fullName>
    </submittedName>
</protein>
<dbReference type="Gene3D" id="1.10.10.60">
    <property type="entry name" value="Homeodomain-like"/>
    <property type="match status" value="1"/>
</dbReference>
<dbReference type="EMBL" id="FNAN01000001">
    <property type="protein sequence ID" value="SDD58362.1"/>
    <property type="molecule type" value="Genomic_DNA"/>
</dbReference>
<dbReference type="PANTHER" id="PTHR46796">
    <property type="entry name" value="HTH-TYPE TRANSCRIPTIONAL ACTIVATOR RHAS-RELATED"/>
    <property type="match status" value="1"/>
</dbReference>